<dbReference type="InterPro" id="IPR011669">
    <property type="entry name" value="DgcN-like"/>
</dbReference>
<dbReference type="AlphaFoldDB" id="A0A7S9HCL8"/>
<evidence type="ECO:0000259" key="1">
    <source>
        <dbReference type="Pfam" id="PF07755"/>
    </source>
</evidence>
<evidence type="ECO:0000259" key="2">
    <source>
        <dbReference type="Pfam" id="PF17396"/>
    </source>
</evidence>
<gene>
    <name evidence="3" type="ORF">IT774_14125</name>
</gene>
<dbReference type="NCBIfam" id="NF041892">
    <property type="entry name" value="DgcN"/>
    <property type="match status" value="1"/>
</dbReference>
<dbReference type="Gene3D" id="3.40.50.300">
    <property type="entry name" value="P-loop containing nucleotide triphosphate hydrolases"/>
    <property type="match status" value="1"/>
</dbReference>
<feature type="domain" description="D-glutamate N-acetyltransferase-like N-terminal" evidence="2">
    <location>
        <begin position="65"/>
        <end position="139"/>
    </location>
</feature>
<evidence type="ECO:0000313" key="4">
    <source>
        <dbReference type="Proteomes" id="UP000595095"/>
    </source>
</evidence>
<dbReference type="RefSeq" id="WP_195810330.1">
    <property type="nucleotide sequence ID" value="NZ_CP064795.1"/>
</dbReference>
<sequence length="345" mass="36870">MVKLTATLSIQEKHRVLQSPYLLFIGDATDPLSIKMARSAADWRPEKCVGEYRLPGCEVSTGCPSLSIDEAVELGAKSFVLGFANSGGHLDARYLEHVLKALDAGLDIVSGLHDKLSSYPQLVEKAEAMQAQLIDIRHPSTTFTTGTGKRRQGKRLLTVGTDCSVGKMYTSLSIARHLQQQGKAATFRATGQSGILVAGEGIPIDCVVADFISGAAESLSPDNDPEHWDIIEGQGSLSHPAFAGVSLGLLHGSQPDALIVCHALSRTHMRALPHQPQPTLARTIELNLAAARLTNPEVYVAGIAVNTSSVSDEQARDWCEQTQTKLGLPCVDPVRHGVSELVAAL</sequence>
<keyword evidence="4" id="KW-1185">Reference proteome</keyword>
<dbReference type="PANTHER" id="PTHR40690:SF1">
    <property type="entry name" value="DUF1611 DOMAIN-CONTAINING PROTEIN"/>
    <property type="match status" value="1"/>
</dbReference>
<dbReference type="SUPFAM" id="SSF52540">
    <property type="entry name" value="P-loop containing nucleoside triphosphate hydrolases"/>
    <property type="match status" value="1"/>
</dbReference>
<dbReference type="EMBL" id="CP064795">
    <property type="protein sequence ID" value="QPG05239.1"/>
    <property type="molecule type" value="Genomic_DNA"/>
</dbReference>
<dbReference type="PANTHER" id="PTHR40690">
    <property type="entry name" value="GLL3100 PROTEIN"/>
    <property type="match status" value="1"/>
</dbReference>
<dbReference type="InterPro" id="IPR035086">
    <property type="entry name" value="DgcN-like_C"/>
</dbReference>
<dbReference type="Pfam" id="PF07755">
    <property type="entry name" value="DUF1611"/>
    <property type="match status" value="1"/>
</dbReference>
<dbReference type="InterPro" id="IPR027417">
    <property type="entry name" value="P-loop_NTPase"/>
</dbReference>
<name>A0A7S9HCL8_9ALTE</name>
<proteinExistence type="predicted"/>
<accession>A0A7S9HCL8</accession>
<reference evidence="3 4" key="1">
    <citation type="submission" date="2020-11" db="EMBL/GenBank/DDBJ databases">
        <title>Complete genome sequence for Salinimonas sp. strain G2-b.</title>
        <authorList>
            <person name="Park S.-J."/>
        </authorList>
    </citation>
    <scope>NUCLEOTIDE SEQUENCE [LARGE SCALE GENOMIC DNA]</scope>
    <source>
        <strain evidence="3 4">G2-b</strain>
    </source>
</reference>
<dbReference type="InterPro" id="IPR035402">
    <property type="entry name" value="DgcN-like_N"/>
</dbReference>
<dbReference type="PIRSF" id="PIRSF026760">
    <property type="entry name" value="UCP026760"/>
    <property type="match status" value="1"/>
</dbReference>
<dbReference type="KEGG" id="smaa:IT774_14125"/>
<organism evidence="3 4">
    <name type="scientific">Salinimonas marina</name>
    <dbReference type="NCBI Taxonomy" id="2785918"/>
    <lineage>
        <taxon>Bacteria</taxon>
        <taxon>Pseudomonadati</taxon>
        <taxon>Pseudomonadota</taxon>
        <taxon>Gammaproteobacteria</taxon>
        <taxon>Alteromonadales</taxon>
        <taxon>Alteromonadaceae</taxon>
        <taxon>Alteromonas/Salinimonas group</taxon>
        <taxon>Salinimonas</taxon>
    </lineage>
</organism>
<protein>
    <submittedName>
        <fullName evidence="3">DUF1611 domain-containing protein</fullName>
    </submittedName>
</protein>
<dbReference type="Pfam" id="PF17396">
    <property type="entry name" value="DUF1611_N"/>
    <property type="match status" value="1"/>
</dbReference>
<dbReference type="Gene3D" id="3.40.50.720">
    <property type="entry name" value="NAD(P)-binding Rossmann-like Domain"/>
    <property type="match status" value="1"/>
</dbReference>
<feature type="domain" description="D-glutamate N-acetyltransferase-like C-terminal" evidence="1">
    <location>
        <begin position="144"/>
        <end position="342"/>
    </location>
</feature>
<dbReference type="Proteomes" id="UP000595095">
    <property type="component" value="Chromosome"/>
</dbReference>
<evidence type="ECO:0000313" key="3">
    <source>
        <dbReference type="EMBL" id="QPG05239.1"/>
    </source>
</evidence>